<evidence type="ECO:0000313" key="3">
    <source>
        <dbReference type="EMBL" id="OIW11912.1"/>
    </source>
</evidence>
<reference evidence="3 4" key="1">
    <citation type="journal article" date="2017" name="Plant Biotechnol. J.">
        <title>A comprehensive draft genome sequence for lupin (Lupinus angustifolius), an emerging health food: insights into plant-microbe interactions and legume evolution.</title>
        <authorList>
            <person name="Hane J.K."/>
            <person name="Ming Y."/>
            <person name="Kamphuis L.G."/>
            <person name="Nelson M.N."/>
            <person name="Garg G."/>
            <person name="Atkins C.A."/>
            <person name="Bayer P.E."/>
            <person name="Bravo A."/>
            <person name="Bringans S."/>
            <person name="Cannon S."/>
            <person name="Edwards D."/>
            <person name="Foley R."/>
            <person name="Gao L.L."/>
            <person name="Harrison M.J."/>
            <person name="Huang W."/>
            <person name="Hurgobin B."/>
            <person name="Li S."/>
            <person name="Liu C.W."/>
            <person name="McGrath A."/>
            <person name="Morahan G."/>
            <person name="Murray J."/>
            <person name="Weller J."/>
            <person name="Jian J."/>
            <person name="Singh K.B."/>
        </authorList>
    </citation>
    <scope>NUCLEOTIDE SEQUENCE [LARGE SCALE GENOMIC DNA]</scope>
    <source>
        <strain evidence="4">cv. Tanjil</strain>
        <tissue evidence="3">Whole plant</tissue>
    </source>
</reference>
<name>A0A1J7HGI4_LUPAN</name>
<feature type="region of interest" description="Disordered" evidence="2">
    <location>
        <begin position="544"/>
        <end position="565"/>
    </location>
</feature>
<evidence type="ECO:0000313" key="4">
    <source>
        <dbReference type="Proteomes" id="UP000188354"/>
    </source>
</evidence>
<protein>
    <submittedName>
        <fullName evidence="3">Uncharacterized protein</fullName>
    </submittedName>
</protein>
<feature type="compositionally biased region" description="Basic residues" evidence="2">
    <location>
        <begin position="622"/>
        <end position="632"/>
    </location>
</feature>
<feature type="region of interest" description="Disordered" evidence="2">
    <location>
        <begin position="615"/>
        <end position="668"/>
    </location>
</feature>
<dbReference type="STRING" id="3871.A0A1J7HGI4"/>
<keyword evidence="4" id="KW-1185">Reference proteome</keyword>
<evidence type="ECO:0000256" key="1">
    <source>
        <dbReference type="SAM" id="Coils"/>
    </source>
</evidence>
<feature type="compositionally biased region" description="Basic and acidic residues" evidence="2">
    <location>
        <begin position="440"/>
        <end position="452"/>
    </location>
</feature>
<feature type="coiled-coil region" evidence="1">
    <location>
        <begin position="381"/>
        <end position="415"/>
    </location>
</feature>
<dbReference type="OrthoDB" id="608866at2759"/>
<dbReference type="PANTHER" id="PTHR33427">
    <property type="entry name" value="HNH ENDONUCLEASE"/>
    <property type="match status" value="1"/>
</dbReference>
<evidence type="ECO:0000256" key="2">
    <source>
        <dbReference type="SAM" id="MobiDB-lite"/>
    </source>
</evidence>
<feature type="region of interest" description="Disordered" evidence="2">
    <location>
        <begin position="427"/>
        <end position="452"/>
    </location>
</feature>
<dbReference type="Gramene" id="OIW11912">
    <property type="protein sequence ID" value="OIW11912"/>
    <property type="gene ID" value="TanjilG_18185"/>
</dbReference>
<gene>
    <name evidence="3" type="ORF">TanjilG_18185</name>
</gene>
<dbReference type="PANTHER" id="PTHR33427:SF2">
    <property type="entry name" value="TRICHOHYALIN"/>
    <property type="match status" value="1"/>
</dbReference>
<proteinExistence type="predicted"/>
<dbReference type="Proteomes" id="UP000188354">
    <property type="component" value="Chromosome LG05"/>
</dbReference>
<dbReference type="KEGG" id="lang:109347789"/>
<keyword evidence="1" id="KW-0175">Coiled coil</keyword>
<sequence length="668" mass="77837">MSQDYELKTEDIVVNESLGYPKAYANLCLDKGFGPYTNGPPFTFMPYALEEDEAERARDLDKIFPIIDPKAKPTTKPKIFATLLWKQLSHLGNAGFDPKVIRVDAYGNVVHYNADSASPLAWDIDHWFPCSRGGLTVVSNLRILQRQVCKRKKNKLEFLIPWWDFQLGISVNQFLSIFASSNSDFRYRAFSFLFSEGENLELNASDFHSFPQHFFELKEQVGFAPAAIVESRYESFDATALRQVDYNRKPRPLSHGIVASSKSKSNLLKENEDPQFDKNPYQAIVMARDSLRQREENAGVHAEIQKLDNEVDEMRLTNEEEKLIIRDLESTLTNRRRKAEQCRRVAEAQCSYRTMLEKMIRDSMHQSAIYKEQIKLNQAASNALMARLEAQREICDAAEKELRKRYKQRDELEKDIRHEWEQGRKRLRIEDSGASSSENEEPKQEEKEEDLKITAENVAEEKLEEYSRSFVALEEEKSIEQKLQKLEISEVVQETETREDEERARGIANLDKWLERLLENSHEERPRETDENRISGTEEIMKQMNQKYPQKEQKISKVSDHDYKEKRPQIVQDKKKGWIQKEDRIENEARSVIWRGHKNYTEVVSCINEGNGMTSFEGKERKERHKKEKKIVRSGSVRASRRIPSSPTSLSGMRKGVEHITRNLIDDD</sequence>
<organism evidence="3 4">
    <name type="scientific">Lupinus angustifolius</name>
    <name type="common">Narrow-leaved blue lupine</name>
    <dbReference type="NCBI Taxonomy" id="3871"/>
    <lineage>
        <taxon>Eukaryota</taxon>
        <taxon>Viridiplantae</taxon>
        <taxon>Streptophyta</taxon>
        <taxon>Embryophyta</taxon>
        <taxon>Tracheophyta</taxon>
        <taxon>Spermatophyta</taxon>
        <taxon>Magnoliopsida</taxon>
        <taxon>eudicotyledons</taxon>
        <taxon>Gunneridae</taxon>
        <taxon>Pentapetalae</taxon>
        <taxon>rosids</taxon>
        <taxon>fabids</taxon>
        <taxon>Fabales</taxon>
        <taxon>Fabaceae</taxon>
        <taxon>Papilionoideae</taxon>
        <taxon>50 kb inversion clade</taxon>
        <taxon>genistoids sensu lato</taxon>
        <taxon>core genistoids</taxon>
        <taxon>Genisteae</taxon>
        <taxon>Lupinus</taxon>
    </lineage>
</organism>
<feature type="compositionally biased region" description="Basic and acidic residues" evidence="2">
    <location>
        <begin position="655"/>
        <end position="668"/>
    </location>
</feature>
<dbReference type="EMBL" id="CM007365">
    <property type="protein sequence ID" value="OIW11912.1"/>
    <property type="molecule type" value="Genomic_DNA"/>
</dbReference>
<feature type="compositionally biased region" description="Basic and acidic residues" evidence="2">
    <location>
        <begin position="549"/>
        <end position="565"/>
    </location>
</feature>
<dbReference type="AlphaFoldDB" id="A0A1J7HGI4"/>
<accession>A0A1J7HGI4</accession>